<name>A0A413H0I1_9BACE</name>
<comment type="caution">
    <text evidence="1">The sequence shown here is derived from an EMBL/GenBank/DDBJ whole genome shotgun (WGS) entry which is preliminary data.</text>
</comment>
<dbReference type="Proteomes" id="UP000286075">
    <property type="component" value="Unassembled WGS sequence"/>
</dbReference>
<sequence length="128" mass="15009">MNMDAIDFENHDEVMKIFDWCKNNNPLAPTRLAEQVPIFEENATWQPIAFRLINEFGDIQDVLNNLDTNMGTFSWVGSIVPLLESQKEIFVQNQSHPIGNVSQWANLHLEYINKRIKDEKNRDEEMFL</sequence>
<organism evidence="1 2">
    <name type="scientific">Bacteroides stercorirosoris</name>
    <dbReference type="NCBI Taxonomy" id="871324"/>
    <lineage>
        <taxon>Bacteria</taxon>
        <taxon>Pseudomonadati</taxon>
        <taxon>Bacteroidota</taxon>
        <taxon>Bacteroidia</taxon>
        <taxon>Bacteroidales</taxon>
        <taxon>Bacteroidaceae</taxon>
        <taxon>Bacteroides</taxon>
    </lineage>
</organism>
<evidence type="ECO:0000313" key="2">
    <source>
        <dbReference type="Proteomes" id="UP000286075"/>
    </source>
</evidence>
<accession>A0A413H0I1</accession>
<gene>
    <name evidence="1" type="ORF">DXA68_17425</name>
</gene>
<protein>
    <submittedName>
        <fullName evidence="1">Uncharacterized protein</fullName>
    </submittedName>
</protein>
<dbReference type="EMBL" id="QSCF01000034">
    <property type="protein sequence ID" value="RGX76961.1"/>
    <property type="molecule type" value="Genomic_DNA"/>
</dbReference>
<proteinExistence type="predicted"/>
<reference evidence="1 2" key="1">
    <citation type="submission" date="2018-08" db="EMBL/GenBank/DDBJ databases">
        <title>A genome reference for cultivated species of the human gut microbiota.</title>
        <authorList>
            <person name="Zou Y."/>
            <person name="Xue W."/>
            <person name="Luo G."/>
        </authorList>
    </citation>
    <scope>NUCLEOTIDE SEQUENCE [LARGE SCALE GENOMIC DNA]</scope>
    <source>
        <strain evidence="1 2">OF03-9BH</strain>
    </source>
</reference>
<dbReference type="AlphaFoldDB" id="A0A413H0I1"/>
<evidence type="ECO:0000313" key="1">
    <source>
        <dbReference type="EMBL" id="RGX76961.1"/>
    </source>
</evidence>